<evidence type="ECO:0000313" key="4">
    <source>
        <dbReference type="Proteomes" id="UP000002051"/>
    </source>
</evidence>
<reference evidence="2 4" key="1">
    <citation type="journal article" date="2011" name="Nature">
        <title>The Medicago genome provides insight into the evolution of rhizobial symbioses.</title>
        <authorList>
            <person name="Young N.D."/>
            <person name="Debelle F."/>
            <person name="Oldroyd G.E."/>
            <person name="Geurts R."/>
            <person name="Cannon S.B."/>
            <person name="Udvardi M.K."/>
            <person name="Benedito V.A."/>
            <person name="Mayer K.F."/>
            <person name="Gouzy J."/>
            <person name="Schoof H."/>
            <person name="Van de Peer Y."/>
            <person name="Proost S."/>
            <person name="Cook D.R."/>
            <person name="Meyers B.C."/>
            <person name="Spannagl M."/>
            <person name="Cheung F."/>
            <person name="De Mita S."/>
            <person name="Krishnakumar V."/>
            <person name="Gundlach H."/>
            <person name="Zhou S."/>
            <person name="Mudge J."/>
            <person name="Bharti A.K."/>
            <person name="Murray J.D."/>
            <person name="Naoumkina M.A."/>
            <person name="Rosen B."/>
            <person name="Silverstein K.A."/>
            <person name="Tang H."/>
            <person name="Rombauts S."/>
            <person name="Zhao P.X."/>
            <person name="Zhou P."/>
            <person name="Barbe V."/>
            <person name="Bardou P."/>
            <person name="Bechner M."/>
            <person name="Bellec A."/>
            <person name="Berger A."/>
            <person name="Berges H."/>
            <person name="Bidwell S."/>
            <person name="Bisseling T."/>
            <person name="Choisne N."/>
            <person name="Couloux A."/>
            <person name="Denny R."/>
            <person name="Deshpande S."/>
            <person name="Dai X."/>
            <person name="Doyle J.J."/>
            <person name="Dudez A.M."/>
            <person name="Farmer A.D."/>
            <person name="Fouteau S."/>
            <person name="Franken C."/>
            <person name="Gibelin C."/>
            <person name="Gish J."/>
            <person name="Goldstein S."/>
            <person name="Gonzalez A.J."/>
            <person name="Green P.J."/>
            <person name="Hallab A."/>
            <person name="Hartog M."/>
            <person name="Hua A."/>
            <person name="Humphray S.J."/>
            <person name="Jeong D.H."/>
            <person name="Jing Y."/>
            <person name="Jocker A."/>
            <person name="Kenton S.M."/>
            <person name="Kim D.J."/>
            <person name="Klee K."/>
            <person name="Lai H."/>
            <person name="Lang C."/>
            <person name="Lin S."/>
            <person name="Macmil S.L."/>
            <person name="Magdelenat G."/>
            <person name="Matthews L."/>
            <person name="McCorrison J."/>
            <person name="Monaghan E.L."/>
            <person name="Mun J.H."/>
            <person name="Najar F.Z."/>
            <person name="Nicholson C."/>
            <person name="Noirot C."/>
            <person name="O'Bleness M."/>
            <person name="Paule C.R."/>
            <person name="Poulain J."/>
            <person name="Prion F."/>
            <person name="Qin B."/>
            <person name="Qu C."/>
            <person name="Retzel E.F."/>
            <person name="Riddle C."/>
            <person name="Sallet E."/>
            <person name="Samain S."/>
            <person name="Samson N."/>
            <person name="Sanders I."/>
            <person name="Saurat O."/>
            <person name="Scarpelli C."/>
            <person name="Schiex T."/>
            <person name="Segurens B."/>
            <person name="Severin A.J."/>
            <person name="Sherrier D.J."/>
            <person name="Shi R."/>
            <person name="Sims S."/>
            <person name="Singer S.R."/>
            <person name="Sinharoy S."/>
            <person name="Sterck L."/>
            <person name="Viollet A."/>
            <person name="Wang B.B."/>
            <person name="Wang K."/>
            <person name="Wang M."/>
            <person name="Wang X."/>
            <person name="Warfsmann J."/>
            <person name="Weissenbach J."/>
            <person name="White D.D."/>
            <person name="White J.D."/>
            <person name="Wiley G.B."/>
            <person name="Wincker P."/>
            <person name="Xing Y."/>
            <person name="Yang L."/>
            <person name="Yao Z."/>
            <person name="Ying F."/>
            <person name="Zhai J."/>
            <person name="Zhou L."/>
            <person name="Zuber A."/>
            <person name="Denarie J."/>
            <person name="Dixon R.A."/>
            <person name="May G.D."/>
            <person name="Schwartz D.C."/>
            <person name="Rogers J."/>
            <person name="Quetier F."/>
            <person name="Town C.D."/>
            <person name="Roe B.A."/>
        </authorList>
    </citation>
    <scope>NUCLEOTIDE SEQUENCE [LARGE SCALE GENOMIC DNA]</scope>
    <source>
        <strain evidence="2">A17</strain>
        <strain evidence="3 4">cv. Jemalong A17</strain>
    </source>
</reference>
<evidence type="ECO:0000313" key="2">
    <source>
        <dbReference type="EMBL" id="KEH41563.1"/>
    </source>
</evidence>
<reference evidence="3" key="3">
    <citation type="submission" date="2015-04" db="UniProtKB">
        <authorList>
            <consortium name="EnsemblPlants"/>
        </authorList>
    </citation>
    <scope>IDENTIFICATION</scope>
    <source>
        <strain evidence="3">cv. Jemalong A17</strain>
    </source>
</reference>
<protein>
    <submittedName>
        <fullName evidence="2 3">Uncharacterized protein</fullName>
    </submittedName>
</protein>
<sequence>MTSSEAKFVRSKFIRSCVSPEAAVHQEMELKVFKSCFKDSNSPRNCRRLEKYGNGYFEMHWMLILQRALTYLLQLCLSNRSLLIVFRSIGSLLQLCLSNLKSLTKNLWVLIFKRAAELAQQDWVASEAEQLLNSTAVSSKAIVSDSHQVVSEPLVFEQQSPSSPIINQPKPESDPMITSDASDVEEELNNSSSDVIMESVSDQTQTTQIPTNSQPSTSLAIEPIAPTRKPKIPSPPTISGKGSLVIDQKLQTTLF</sequence>
<keyword evidence="4" id="KW-1185">Reference proteome</keyword>
<accession>A0A072VJE9</accession>
<name>A0A072VJE9_MEDTR</name>
<feature type="region of interest" description="Disordered" evidence="1">
    <location>
        <begin position="202"/>
        <end position="244"/>
    </location>
</feature>
<evidence type="ECO:0000256" key="1">
    <source>
        <dbReference type="SAM" id="MobiDB-lite"/>
    </source>
</evidence>
<dbReference type="EMBL" id="CM001217">
    <property type="protein sequence ID" value="KEH41563.1"/>
    <property type="molecule type" value="Genomic_DNA"/>
</dbReference>
<feature type="compositionally biased region" description="Polar residues" evidence="1">
    <location>
        <begin position="202"/>
        <end position="219"/>
    </location>
</feature>
<proteinExistence type="predicted"/>
<dbReference type="Proteomes" id="UP000002051">
    <property type="component" value="Unassembled WGS sequence"/>
</dbReference>
<organism evidence="2 4">
    <name type="scientific">Medicago truncatula</name>
    <name type="common">Barrel medic</name>
    <name type="synonym">Medicago tribuloides</name>
    <dbReference type="NCBI Taxonomy" id="3880"/>
    <lineage>
        <taxon>Eukaryota</taxon>
        <taxon>Viridiplantae</taxon>
        <taxon>Streptophyta</taxon>
        <taxon>Embryophyta</taxon>
        <taxon>Tracheophyta</taxon>
        <taxon>Spermatophyta</taxon>
        <taxon>Magnoliopsida</taxon>
        <taxon>eudicotyledons</taxon>
        <taxon>Gunneridae</taxon>
        <taxon>Pentapetalae</taxon>
        <taxon>rosids</taxon>
        <taxon>fabids</taxon>
        <taxon>Fabales</taxon>
        <taxon>Fabaceae</taxon>
        <taxon>Papilionoideae</taxon>
        <taxon>50 kb inversion clade</taxon>
        <taxon>NPAAA clade</taxon>
        <taxon>Hologalegina</taxon>
        <taxon>IRL clade</taxon>
        <taxon>Trifolieae</taxon>
        <taxon>Medicago</taxon>
    </lineage>
</organism>
<dbReference type="EnsemblPlants" id="KEH41563">
    <property type="protein sequence ID" value="KEH41563"/>
    <property type="gene ID" value="MTR_1g052345"/>
</dbReference>
<evidence type="ECO:0000313" key="3">
    <source>
        <dbReference type="EnsemblPlants" id="KEH41563"/>
    </source>
</evidence>
<gene>
    <name evidence="2" type="ordered locus">MTR_1g052345</name>
</gene>
<dbReference type="AlphaFoldDB" id="A0A072VJE9"/>
<reference evidence="2 4" key="2">
    <citation type="journal article" date="2014" name="BMC Genomics">
        <title>An improved genome release (version Mt4.0) for the model legume Medicago truncatula.</title>
        <authorList>
            <person name="Tang H."/>
            <person name="Krishnakumar V."/>
            <person name="Bidwell S."/>
            <person name="Rosen B."/>
            <person name="Chan A."/>
            <person name="Zhou S."/>
            <person name="Gentzbittel L."/>
            <person name="Childs K.L."/>
            <person name="Yandell M."/>
            <person name="Gundlach H."/>
            <person name="Mayer K.F."/>
            <person name="Schwartz D.C."/>
            <person name="Town C.D."/>
        </authorList>
    </citation>
    <scope>GENOME REANNOTATION</scope>
    <source>
        <strain evidence="2">A17</strain>
        <strain evidence="3 4">cv. Jemalong A17</strain>
    </source>
</reference>
<dbReference type="HOGENOM" id="CLU_1091364_0_0_1"/>